<keyword evidence="3" id="KW-0411">Iron-sulfur</keyword>
<dbReference type="STRING" id="321763.SAMN04488692_10825"/>
<dbReference type="GO" id="GO:0051536">
    <property type="term" value="F:iron-sulfur cluster binding"/>
    <property type="evidence" value="ECO:0007669"/>
    <property type="project" value="UniProtKB-KW"/>
</dbReference>
<dbReference type="RefSeq" id="WP_089759516.1">
    <property type="nucleotide sequence ID" value="NZ_FNGO01000008.1"/>
</dbReference>
<dbReference type="Pfam" id="PF17179">
    <property type="entry name" value="Fer4_22"/>
    <property type="match status" value="1"/>
</dbReference>
<keyword evidence="7" id="KW-1185">Reference proteome</keyword>
<dbReference type="Gene3D" id="1.10.1060.10">
    <property type="entry name" value="Alpha-helical ferredoxin"/>
    <property type="match status" value="1"/>
</dbReference>
<gene>
    <name evidence="6" type="ORF">SAMN04488692_10825</name>
</gene>
<dbReference type="PANTHER" id="PTHR40447">
    <property type="entry name" value="ANAEROBIC SULFITE REDUCTASE SUBUNIT A"/>
    <property type="match status" value="1"/>
</dbReference>
<feature type="compositionally biased region" description="Basic and acidic residues" evidence="4">
    <location>
        <begin position="190"/>
        <end position="208"/>
    </location>
</feature>
<feature type="region of interest" description="Disordered" evidence="4">
    <location>
        <begin position="187"/>
        <end position="213"/>
    </location>
</feature>
<reference evidence="6 7" key="1">
    <citation type="submission" date="2016-10" db="EMBL/GenBank/DDBJ databases">
        <authorList>
            <person name="de Groot N.N."/>
        </authorList>
    </citation>
    <scope>NUCLEOTIDE SEQUENCE [LARGE SCALE GENOMIC DNA]</scope>
    <source>
        <strain evidence="6 7">SLAS-1</strain>
    </source>
</reference>
<name>A0A1G9MCB1_9FIRM</name>
<dbReference type="Proteomes" id="UP000199476">
    <property type="component" value="Unassembled WGS sequence"/>
</dbReference>
<evidence type="ECO:0000313" key="7">
    <source>
        <dbReference type="Proteomes" id="UP000199476"/>
    </source>
</evidence>
<organism evidence="6 7">
    <name type="scientific">Halarsenatibacter silvermanii</name>
    <dbReference type="NCBI Taxonomy" id="321763"/>
    <lineage>
        <taxon>Bacteria</taxon>
        <taxon>Bacillati</taxon>
        <taxon>Bacillota</taxon>
        <taxon>Clostridia</taxon>
        <taxon>Halanaerobiales</taxon>
        <taxon>Halarsenatibacteraceae</taxon>
        <taxon>Halarsenatibacter</taxon>
    </lineage>
</organism>
<feature type="domain" description="4Fe-4S ferredoxin-type" evidence="5">
    <location>
        <begin position="226"/>
        <end position="259"/>
    </location>
</feature>
<evidence type="ECO:0000259" key="5">
    <source>
        <dbReference type="PROSITE" id="PS51379"/>
    </source>
</evidence>
<evidence type="ECO:0000256" key="4">
    <source>
        <dbReference type="SAM" id="MobiDB-lite"/>
    </source>
</evidence>
<protein>
    <submittedName>
        <fullName evidence="6">4Fe-4S dicluster domain-containing protein</fullName>
    </submittedName>
</protein>
<dbReference type="AlphaFoldDB" id="A0A1G9MCB1"/>
<keyword evidence="2" id="KW-0408">Iron</keyword>
<proteinExistence type="predicted"/>
<sequence>MKKIKLDKINKICRRLSELYSLYVPAEENETSGFFKWDEETDINLSLLRTAKPPKDIVFPQKENLVSFEKNDDLKIEVAEKDPEKTAVLGIRTCDLTAFELMDRVFLQEPEDRFYSLRRDNTVMIALGCLDSAQTCFCRGFDIQPEKMPEAADVMIWKLGDNLLWQTGSPEGEKLTAELSDLLEDAAEEDREKLTEKQKQAVERHEDSPLSELEPEEITDRIEEVFELSIWDEIHRRCLQCGICTYICPTCHCYDIQDYKTSDGGERYRCWDSCQFSAFTRMAHGNPRPTPRERVRQRFMHKLVYYSREHGEASCVGCGRCVENCPVELDIVEVIRRLGGENDE</sequence>
<evidence type="ECO:0000313" key="6">
    <source>
        <dbReference type="EMBL" id="SDL71910.1"/>
    </source>
</evidence>
<dbReference type="GO" id="GO:0046872">
    <property type="term" value="F:metal ion binding"/>
    <property type="evidence" value="ECO:0007669"/>
    <property type="project" value="UniProtKB-KW"/>
</dbReference>
<dbReference type="OrthoDB" id="9795302at2"/>
<evidence type="ECO:0000256" key="2">
    <source>
        <dbReference type="ARBA" id="ARBA00023004"/>
    </source>
</evidence>
<keyword evidence="1" id="KW-0479">Metal-binding</keyword>
<dbReference type="InterPro" id="IPR017896">
    <property type="entry name" value="4Fe4S_Fe-S-bd"/>
</dbReference>
<accession>A0A1G9MCB1</accession>
<dbReference type="InterPro" id="IPR009051">
    <property type="entry name" value="Helical_ferredxn"/>
</dbReference>
<evidence type="ECO:0000256" key="1">
    <source>
        <dbReference type="ARBA" id="ARBA00022723"/>
    </source>
</evidence>
<dbReference type="SUPFAM" id="SSF46548">
    <property type="entry name" value="alpha-helical ferredoxin"/>
    <property type="match status" value="1"/>
</dbReference>
<dbReference type="PANTHER" id="PTHR40447:SF1">
    <property type="entry name" value="ANAEROBIC SULFITE REDUCTASE SUBUNIT A"/>
    <property type="match status" value="1"/>
</dbReference>
<dbReference type="PROSITE" id="PS51379">
    <property type="entry name" value="4FE4S_FER_2"/>
    <property type="match status" value="2"/>
</dbReference>
<dbReference type="InterPro" id="IPR017900">
    <property type="entry name" value="4Fe4S_Fe_S_CS"/>
</dbReference>
<dbReference type="EMBL" id="FNGO01000008">
    <property type="protein sequence ID" value="SDL71910.1"/>
    <property type="molecule type" value="Genomic_DNA"/>
</dbReference>
<dbReference type="PROSITE" id="PS00198">
    <property type="entry name" value="4FE4S_FER_1"/>
    <property type="match status" value="2"/>
</dbReference>
<evidence type="ECO:0000256" key="3">
    <source>
        <dbReference type="ARBA" id="ARBA00023014"/>
    </source>
</evidence>
<feature type="domain" description="4Fe-4S ferredoxin-type" evidence="5">
    <location>
        <begin position="306"/>
        <end position="337"/>
    </location>
</feature>